<keyword evidence="4" id="KW-0378">Hydrolase</keyword>
<sequence>MLTASNPVRHPHLQQRRQMASNQPNRSIVKTSASLGPYSTSAFPVAPSSPQLDSSSSQRKRLPLSFDPSAIVFDEATIAMYEKLLKASAITPPSGINPHHIRYKFPSNVPQREAAVLVPLCTVNGQACILLTVRGAHLRTHSNEVSFPGGARDKADPTLEFAALRETHEEIGIAPSQVRILGRSTPAPNRTHSTIVTPFVGFVTTDLASVDDLCFNKDEVAQVLSVPIRDLLDPTKRDVENFRGAGISISSWPLEGTPHRIWGLTAYILDEFLNKIVIKHHSHAPQE</sequence>
<name>A0ABQ8FER7_9FUNG</name>
<dbReference type="InterPro" id="IPR015797">
    <property type="entry name" value="NUDIX_hydrolase-like_dom_sf"/>
</dbReference>
<accession>A0ABQ8FER7</accession>
<proteinExistence type="predicted"/>
<comment type="caution">
    <text evidence="9">The sequence shown here is derived from an EMBL/GenBank/DDBJ whole genome shotgun (WGS) entry which is preliminary data.</text>
</comment>
<dbReference type="Gene3D" id="3.90.79.10">
    <property type="entry name" value="Nucleoside Triphosphate Pyrophosphohydrolase"/>
    <property type="match status" value="1"/>
</dbReference>
<keyword evidence="10" id="KW-1185">Reference proteome</keyword>
<dbReference type="SUPFAM" id="SSF55811">
    <property type="entry name" value="Nudix"/>
    <property type="match status" value="1"/>
</dbReference>
<keyword evidence="3" id="KW-0479">Metal-binding</keyword>
<protein>
    <recommendedName>
        <fullName evidence="8">Nudix hydrolase domain-containing protein</fullName>
    </recommendedName>
</protein>
<evidence type="ECO:0000256" key="2">
    <source>
        <dbReference type="ARBA" id="ARBA00001946"/>
    </source>
</evidence>
<evidence type="ECO:0000256" key="4">
    <source>
        <dbReference type="ARBA" id="ARBA00022801"/>
    </source>
</evidence>
<evidence type="ECO:0000313" key="10">
    <source>
        <dbReference type="Proteomes" id="UP001648503"/>
    </source>
</evidence>
<dbReference type="Pfam" id="PF00293">
    <property type="entry name" value="NUDIX"/>
    <property type="match status" value="1"/>
</dbReference>
<comment type="cofactor">
    <cofactor evidence="1">
        <name>Mn(2+)</name>
        <dbReference type="ChEBI" id="CHEBI:29035"/>
    </cofactor>
</comment>
<evidence type="ECO:0000256" key="1">
    <source>
        <dbReference type="ARBA" id="ARBA00001936"/>
    </source>
</evidence>
<evidence type="ECO:0000256" key="5">
    <source>
        <dbReference type="ARBA" id="ARBA00022842"/>
    </source>
</evidence>
<evidence type="ECO:0000259" key="8">
    <source>
        <dbReference type="PROSITE" id="PS51462"/>
    </source>
</evidence>
<gene>
    <name evidence="9" type="ORF">BASA50_004791</name>
</gene>
<dbReference type="InterPro" id="IPR045121">
    <property type="entry name" value="CoAse"/>
</dbReference>
<dbReference type="InterPro" id="IPR000086">
    <property type="entry name" value="NUDIX_hydrolase_dom"/>
</dbReference>
<evidence type="ECO:0000256" key="6">
    <source>
        <dbReference type="ARBA" id="ARBA00023211"/>
    </source>
</evidence>
<keyword evidence="5" id="KW-0460">Magnesium</keyword>
<feature type="compositionally biased region" description="Polar residues" evidence="7">
    <location>
        <begin position="16"/>
        <end position="26"/>
    </location>
</feature>
<comment type="cofactor">
    <cofactor evidence="2">
        <name>Mg(2+)</name>
        <dbReference type="ChEBI" id="CHEBI:18420"/>
    </cofactor>
</comment>
<reference evidence="9 10" key="1">
    <citation type="submission" date="2021-02" db="EMBL/GenBank/DDBJ databases">
        <title>Variation within the Batrachochytrium salamandrivorans European outbreak.</title>
        <authorList>
            <person name="Kelly M."/>
            <person name="Pasmans F."/>
            <person name="Shea T.P."/>
            <person name="Munoz J.F."/>
            <person name="Carranza S."/>
            <person name="Cuomo C.A."/>
            <person name="Martel A."/>
        </authorList>
    </citation>
    <scope>NUCLEOTIDE SEQUENCE [LARGE SCALE GENOMIC DNA]</scope>
    <source>
        <strain evidence="9 10">AMFP18/2</strain>
    </source>
</reference>
<evidence type="ECO:0000256" key="3">
    <source>
        <dbReference type="ARBA" id="ARBA00022723"/>
    </source>
</evidence>
<keyword evidence="6" id="KW-0464">Manganese</keyword>
<organism evidence="9 10">
    <name type="scientific">Batrachochytrium salamandrivorans</name>
    <dbReference type="NCBI Taxonomy" id="1357716"/>
    <lineage>
        <taxon>Eukaryota</taxon>
        <taxon>Fungi</taxon>
        <taxon>Fungi incertae sedis</taxon>
        <taxon>Chytridiomycota</taxon>
        <taxon>Chytridiomycota incertae sedis</taxon>
        <taxon>Chytridiomycetes</taxon>
        <taxon>Rhizophydiales</taxon>
        <taxon>Rhizophydiales incertae sedis</taxon>
        <taxon>Batrachochytrium</taxon>
    </lineage>
</organism>
<feature type="domain" description="Nudix hydrolase" evidence="8">
    <location>
        <begin position="110"/>
        <end position="255"/>
    </location>
</feature>
<dbReference type="PANTHER" id="PTHR12992:SF11">
    <property type="entry name" value="MITOCHONDRIAL COENZYME A DIPHOSPHATASE NUDT8"/>
    <property type="match status" value="1"/>
</dbReference>
<dbReference type="Proteomes" id="UP001648503">
    <property type="component" value="Unassembled WGS sequence"/>
</dbReference>
<dbReference type="PANTHER" id="PTHR12992">
    <property type="entry name" value="NUDIX HYDROLASE"/>
    <property type="match status" value="1"/>
</dbReference>
<evidence type="ECO:0000313" key="9">
    <source>
        <dbReference type="EMBL" id="KAH6597033.1"/>
    </source>
</evidence>
<dbReference type="CDD" id="cd03426">
    <property type="entry name" value="NUDIX_CoAse_Nudt7"/>
    <property type="match status" value="1"/>
</dbReference>
<dbReference type="EMBL" id="JAFCIX010000172">
    <property type="protein sequence ID" value="KAH6597033.1"/>
    <property type="molecule type" value="Genomic_DNA"/>
</dbReference>
<evidence type="ECO:0000256" key="7">
    <source>
        <dbReference type="SAM" id="MobiDB-lite"/>
    </source>
</evidence>
<dbReference type="PROSITE" id="PS51462">
    <property type="entry name" value="NUDIX"/>
    <property type="match status" value="1"/>
</dbReference>
<feature type="region of interest" description="Disordered" evidence="7">
    <location>
        <begin position="1"/>
        <end position="26"/>
    </location>
</feature>